<keyword evidence="6" id="KW-1185">Reference proteome</keyword>
<sequence>MDIFNLIKNGETQKLCGLVESSSLDVNSMVENSDGKQVRILNAAIECNQYEICEYLLNKGADPNLRGESNSDQETSLWLACKSHVSPNIVKLLLLNGADRYTSHPPVLFHLFHSFDQTKADFLLEGYDVTNHETSFLLSRCIVKLHHFENHINNENPICVQMCKKLTDIGFNVEKDVLHTAACCLCYGSMKIILEKSNISVNELNQLGLAPLHILCQIQLDPIEKQEEVLKCIRLLLAGDGTNINLLSNEGQTAFNIVHKTGRLAEKEVLLELGANIDFPYNEGRTLLMKLIEKNDDFDDKDNVDFLMDSSDFQNCFGWDLLTFSVYIENQRFVELLLNRKFDPNLVGSNKMSPLHFTCWRKNIDIIKLLLKYGARVNAKDKFGALPSHYVFGPNSIEIKELLMDNGSIDVSEESSDFTFNQVLSDKNEEAKPFSTVYESSEDEMCTFHTKVSTFVKRPELKDSENYALILMRVHILLHRITFRFREIFPELSFTPVLSGSVSEGTKVTYPDEFDYLLYLDNFQGTVRIIENSCPSGFCRAKGLSDIDKEQGRYFNNEEYLEASKLTQNIYTIINHIASKNSIWDGLGIYLKEGPDCNSSIASMEILWIGPKYRFLPVSIDLVIALEIKDWLPKCMSGKNYNSPVLKDAVKEGCLIVVKPPKDDLDCNDYYGKNDMFRISFSKIETKIFNICPPGYKLGYMLAKALREWVPSFSAAWIKHPDYESHTKPSLPSYYLKNYLFFEMEKNPDDVDPSPIEVAYKIWKAVATALKKGTIMSFFNKNCFVHGDIESQLNNFDSYNGVWDYSDGEFSENDDVDDGKGMLYTDEEGRMQQMMSAMIVKILRDELNIEDSEVDEEDFD</sequence>
<dbReference type="Pfam" id="PF03281">
    <property type="entry name" value="Mab-21"/>
    <property type="match status" value="1"/>
</dbReference>
<dbReference type="InterPro" id="IPR046903">
    <property type="entry name" value="Mab-21-like_nuc_Trfase"/>
</dbReference>
<dbReference type="InterPro" id="IPR002110">
    <property type="entry name" value="Ankyrin_rpt"/>
</dbReference>
<dbReference type="PROSITE" id="PS50088">
    <property type="entry name" value="ANK_REPEAT"/>
    <property type="match status" value="1"/>
</dbReference>
<dbReference type="InterPro" id="IPR024810">
    <property type="entry name" value="MAB21L/cGLR"/>
</dbReference>
<evidence type="ECO:0000256" key="1">
    <source>
        <dbReference type="ARBA" id="ARBA00022737"/>
    </source>
</evidence>
<dbReference type="Proteomes" id="UP000594262">
    <property type="component" value="Unplaced"/>
</dbReference>
<feature type="domain" description="Mab-21-like nucleotidyltransferase" evidence="4">
    <location>
        <begin position="504"/>
        <end position="689"/>
    </location>
</feature>
<name>A0A7M5UW52_9CNID</name>
<dbReference type="Gene3D" id="3.30.460.90">
    <property type="match status" value="1"/>
</dbReference>
<reference evidence="5" key="1">
    <citation type="submission" date="2021-01" db="UniProtKB">
        <authorList>
            <consortium name="EnsemblMetazoa"/>
        </authorList>
    </citation>
    <scope>IDENTIFICATION</scope>
</reference>
<dbReference type="InterPro" id="IPR036770">
    <property type="entry name" value="Ankyrin_rpt-contain_sf"/>
</dbReference>
<organism evidence="5 6">
    <name type="scientific">Clytia hemisphaerica</name>
    <dbReference type="NCBI Taxonomy" id="252671"/>
    <lineage>
        <taxon>Eukaryota</taxon>
        <taxon>Metazoa</taxon>
        <taxon>Cnidaria</taxon>
        <taxon>Hydrozoa</taxon>
        <taxon>Hydroidolina</taxon>
        <taxon>Leptothecata</taxon>
        <taxon>Obeliida</taxon>
        <taxon>Clytiidae</taxon>
        <taxon>Clytia</taxon>
    </lineage>
</organism>
<dbReference type="PROSITE" id="PS50297">
    <property type="entry name" value="ANK_REP_REGION"/>
    <property type="match status" value="1"/>
</dbReference>
<evidence type="ECO:0000259" key="4">
    <source>
        <dbReference type="Pfam" id="PF03281"/>
    </source>
</evidence>
<protein>
    <recommendedName>
        <fullName evidence="4">Mab-21-like nucleotidyltransferase domain-containing protein</fullName>
    </recommendedName>
</protein>
<dbReference type="SUPFAM" id="SSF48403">
    <property type="entry name" value="Ankyrin repeat"/>
    <property type="match status" value="1"/>
</dbReference>
<accession>A0A7M5UW52</accession>
<dbReference type="OrthoDB" id="6022754at2759"/>
<proteinExistence type="predicted"/>
<dbReference type="Gene3D" id="1.25.40.20">
    <property type="entry name" value="Ankyrin repeat-containing domain"/>
    <property type="match status" value="3"/>
</dbReference>
<evidence type="ECO:0000313" key="6">
    <source>
        <dbReference type="Proteomes" id="UP000594262"/>
    </source>
</evidence>
<evidence type="ECO:0000313" key="5">
    <source>
        <dbReference type="EnsemblMetazoa" id="CLYHEMP005445.1"/>
    </source>
</evidence>
<dbReference type="EnsemblMetazoa" id="CLYHEMT005445.1">
    <property type="protein sequence ID" value="CLYHEMP005445.1"/>
    <property type="gene ID" value="CLYHEMG005445"/>
</dbReference>
<evidence type="ECO:0000256" key="3">
    <source>
        <dbReference type="PROSITE-ProRule" id="PRU00023"/>
    </source>
</evidence>
<dbReference type="SMART" id="SM01265">
    <property type="entry name" value="Mab-21"/>
    <property type="match status" value="1"/>
</dbReference>
<dbReference type="SMART" id="SM00248">
    <property type="entry name" value="ANK"/>
    <property type="match status" value="7"/>
</dbReference>
<dbReference type="AlphaFoldDB" id="A0A7M5UW52"/>
<feature type="repeat" description="ANK" evidence="3">
    <location>
        <begin position="350"/>
        <end position="382"/>
    </location>
</feature>
<dbReference type="PANTHER" id="PTHR24134:SF9">
    <property type="entry name" value="ANKYRIN REPEAT AND SOCS BOX PROTEIN 8"/>
    <property type="match status" value="1"/>
</dbReference>
<evidence type="ECO:0000256" key="2">
    <source>
        <dbReference type="ARBA" id="ARBA00023043"/>
    </source>
</evidence>
<keyword evidence="2 3" id="KW-0040">ANK repeat</keyword>
<dbReference type="Pfam" id="PF12796">
    <property type="entry name" value="Ank_2"/>
    <property type="match status" value="2"/>
</dbReference>
<keyword evidence="1" id="KW-0677">Repeat</keyword>
<dbReference type="PANTHER" id="PTHR24134">
    <property type="entry name" value="ANKYRIN REPEAT-CONTAINING PROTEIN DDB_G0279043"/>
    <property type="match status" value="1"/>
</dbReference>